<reference evidence="1" key="1">
    <citation type="submission" date="2022-06" db="EMBL/GenBank/DDBJ databases">
        <title>Isolation of gut microbiota from human fecal samples.</title>
        <authorList>
            <person name="Pamer E.G."/>
            <person name="Barat B."/>
            <person name="Waligurski E."/>
            <person name="Medina S."/>
            <person name="Paddock L."/>
            <person name="Mostad J."/>
        </authorList>
    </citation>
    <scope>NUCLEOTIDE SEQUENCE</scope>
    <source>
        <strain evidence="1">DFI.5.57</strain>
    </source>
</reference>
<proteinExistence type="predicted"/>
<name>A0AAW5KJU5_9FIRM</name>
<evidence type="ECO:0000313" key="1">
    <source>
        <dbReference type="EMBL" id="MCQ5151792.1"/>
    </source>
</evidence>
<gene>
    <name evidence="1" type="ORF">NE632_00600</name>
</gene>
<dbReference type="Proteomes" id="UP001206236">
    <property type="component" value="Unassembled WGS sequence"/>
</dbReference>
<sequence>MKLNNSQRTEICSHKHFSGLFRRLVFRSAGSDGSEGRFRSSESTVKPRSSPMLLVVKQRQKRMRTLIKKTGS</sequence>
<comment type="caution">
    <text evidence="1">The sequence shown here is derived from an EMBL/GenBank/DDBJ whole genome shotgun (WGS) entry which is preliminary data.</text>
</comment>
<accession>A0AAW5KJU5</accession>
<dbReference type="EMBL" id="JANGCN010000001">
    <property type="protein sequence ID" value="MCQ5151792.1"/>
    <property type="molecule type" value="Genomic_DNA"/>
</dbReference>
<evidence type="ECO:0000313" key="2">
    <source>
        <dbReference type="Proteomes" id="UP001206236"/>
    </source>
</evidence>
<protein>
    <submittedName>
        <fullName evidence="1">Uncharacterized protein</fullName>
    </submittedName>
</protein>
<dbReference type="AlphaFoldDB" id="A0AAW5KJU5"/>
<dbReference type="RefSeq" id="WP_256321371.1">
    <property type="nucleotide sequence ID" value="NZ_JANGCN010000001.1"/>
</dbReference>
<organism evidence="1 2">
    <name type="scientific">Ruminococcus bicirculans</name>
    <name type="common">ex Wegman et al. 2014</name>
    <dbReference type="NCBI Taxonomy" id="1160721"/>
    <lineage>
        <taxon>Bacteria</taxon>
        <taxon>Bacillati</taxon>
        <taxon>Bacillota</taxon>
        <taxon>Clostridia</taxon>
        <taxon>Eubacteriales</taxon>
        <taxon>Oscillospiraceae</taxon>
        <taxon>Ruminococcus</taxon>
    </lineage>
</organism>